<dbReference type="PROSITE" id="PS51186">
    <property type="entry name" value="GNAT"/>
    <property type="match status" value="1"/>
</dbReference>
<keyword evidence="5" id="KW-1185">Reference proteome</keyword>
<dbReference type="Proteomes" id="UP000186997">
    <property type="component" value="Unassembled WGS sequence"/>
</dbReference>
<evidence type="ECO:0000259" key="3">
    <source>
        <dbReference type="PROSITE" id="PS51186"/>
    </source>
</evidence>
<dbReference type="GO" id="GO:0008080">
    <property type="term" value="F:N-acetyltransferase activity"/>
    <property type="evidence" value="ECO:0007669"/>
    <property type="project" value="TreeGrafter"/>
</dbReference>
<evidence type="ECO:0000313" key="5">
    <source>
        <dbReference type="Proteomes" id="UP000186997"/>
    </source>
</evidence>
<feature type="domain" description="N-acetyltransferase" evidence="3">
    <location>
        <begin position="7"/>
        <end position="152"/>
    </location>
</feature>
<dbReference type="Gene3D" id="3.40.630.30">
    <property type="match status" value="1"/>
</dbReference>
<organism evidence="4 5">
    <name type="scientific">Yoonia rosea</name>
    <dbReference type="NCBI Taxonomy" id="287098"/>
    <lineage>
        <taxon>Bacteria</taxon>
        <taxon>Pseudomonadati</taxon>
        <taxon>Pseudomonadota</taxon>
        <taxon>Alphaproteobacteria</taxon>
        <taxon>Rhodobacterales</taxon>
        <taxon>Paracoccaceae</taxon>
        <taxon>Yoonia</taxon>
    </lineage>
</organism>
<dbReference type="Pfam" id="PF00583">
    <property type="entry name" value="Acetyltransf_1"/>
    <property type="match status" value="1"/>
</dbReference>
<keyword evidence="4" id="KW-0689">Ribosomal protein</keyword>
<evidence type="ECO:0000313" key="4">
    <source>
        <dbReference type="EMBL" id="SIT79699.1"/>
    </source>
</evidence>
<dbReference type="GO" id="GO:0005840">
    <property type="term" value="C:ribosome"/>
    <property type="evidence" value="ECO:0007669"/>
    <property type="project" value="UniProtKB-KW"/>
</dbReference>
<reference evidence="5" key="1">
    <citation type="submission" date="2017-01" db="EMBL/GenBank/DDBJ databases">
        <authorList>
            <person name="Varghese N."/>
            <person name="Submissions S."/>
        </authorList>
    </citation>
    <scope>NUCLEOTIDE SEQUENCE [LARGE SCALE GENOMIC DNA]</scope>
    <source>
        <strain evidence="5">DSM 29591</strain>
    </source>
</reference>
<dbReference type="InterPro" id="IPR000182">
    <property type="entry name" value="GNAT_dom"/>
</dbReference>
<dbReference type="SUPFAM" id="SSF55729">
    <property type="entry name" value="Acyl-CoA N-acyltransferases (Nat)"/>
    <property type="match status" value="1"/>
</dbReference>
<protein>
    <submittedName>
        <fullName evidence="4">Ribosomal protein S18 acetylase RimI</fullName>
    </submittedName>
</protein>
<name>A0A1R3WNH5_9RHOB</name>
<dbReference type="OrthoDB" id="9805924at2"/>
<dbReference type="PANTHER" id="PTHR10545:SF42">
    <property type="entry name" value="ACETYLTRANSFERASE"/>
    <property type="match status" value="1"/>
</dbReference>
<accession>A0A1R3WNH5</accession>
<keyword evidence="2" id="KW-0012">Acyltransferase</keyword>
<dbReference type="InterPro" id="IPR051016">
    <property type="entry name" value="Diverse_Substrate_AcTransf"/>
</dbReference>
<dbReference type="AlphaFoldDB" id="A0A1R3WNH5"/>
<dbReference type="STRING" id="287098.SAMN05421665_0989"/>
<dbReference type="EMBL" id="FTPR01000001">
    <property type="protein sequence ID" value="SIT79699.1"/>
    <property type="molecule type" value="Genomic_DNA"/>
</dbReference>
<evidence type="ECO:0000256" key="2">
    <source>
        <dbReference type="ARBA" id="ARBA00023315"/>
    </source>
</evidence>
<dbReference type="PANTHER" id="PTHR10545">
    <property type="entry name" value="DIAMINE N-ACETYLTRANSFERASE"/>
    <property type="match status" value="1"/>
</dbReference>
<dbReference type="CDD" id="cd04301">
    <property type="entry name" value="NAT_SF"/>
    <property type="match status" value="1"/>
</dbReference>
<gene>
    <name evidence="4" type="ORF">SAMN05421665_0989</name>
</gene>
<evidence type="ECO:0000256" key="1">
    <source>
        <dbReference type="ARBA" id="ARBA00022679"/>
    </source>
</evidence>
<keyword evidence="4" id="KW-0687">Ribonucleoprotein</keyword>
<sequence>MTASSSATIRPLEAKDEVAWRALWKSYLAFYKSSVPEAVYASTFARLLGGDAQDFHGMVAEQDGTIVGLVHYLFHRHCWRVENVCYLQDLYADPAVRGTGIGRKLIEAVYRAADQAGAPAVYWLTQEDNAVGRRLYDRVGQKTDFIKYARPA</sequence>
<dbReference type="RefSeq" id="WP_076658590.1">
    <property type="nucleotide sequence ID" value="NZ_FTPR01000001.1"/>
</dbReference>
<proteinExistence type="predicted"/>
<keyword evidence="1" id="KW-0808">Transferase</keyword>
<dbReference type="InterPro" id="IPR016181">
    <property type="entry name" value="Acyl_CoA_acyltransferase"/>
</dbReference>